<dbReference type="VEuPathDB" id="ToxoDB:LOC34617874"/>
<dbReference type="PRINTS" id="PR00069">
    <property type="entry name" value="ALDKETRDTASE"/>
</dbReference>
<dbReference type="Gene3D" id="3.20.20.100">
    <property type="entry name" value="NADP-dependent oxidoreductase domain"/>
    <property type="match status" value="1"/>
</dbReference>
<dbReference type="GeneID" id="34617874"/>
<dbReference type="InterPro" id="IPR036812">
    <property type="entry name" value="NAD(P)_OxRdtase_dom_sf"/>
</dbReference>
<gene>
    <name evidence="1" type="ORF">cyc_00754</name>
</gene>
<dbReference type="PANTHER" id="PTHR43827">
    <property type="entry name" value="2,5-DIKETO-D-GLUCONIC ACID REDUCTASE"/>
    <property type="match status" value="1"/>
</dbReference>
<dbReference type="Proteomes" id="UP000095192">
    <property type="component" value="Unassembled WGS sequence"/>
</dbReference>
<organism evidence="1 2">
    <name type="scientific">Cyclospora cayetanensis</name>
    <dbReference type="NCBI Taxonomy" id="88456"/>
    <lineage>
        <taxon>Eukaryota</taxon>
        <taxon>Sar</taxon>
        <taxon>Alveolata</taxon>
        <taxon>Apicomplexa</taxon>
        <taxon>Conoidasida</taxon>
        <taxon>Coccidia</taxon>
        <taxon>Eucoccidiorida</taxon>
        <taxon>Eimeriorina</taxon>
        <taxon>Eimeriidae</taxon>
        <taxon>Cyclospora</taxon>
    </lineage>
</organism>
<dbReference type="InterPro" id="IPR020471">
    <property type="entry name" value="AKR"/>
</dbReference>
<proteinExistence type="predicted"/>
<dbReference type="SUPFAM" id="SSF51430">
    <property type="entry name" value="NAD(P)-linked oxidoreductase"/>
    <property type="match status" value="1"/>
</dbReference>
<evidence type="ECO:0000313" key="1">
    <source>
        <dbReference type="EMBL" id="OEH75037.1"/>
    </source>
</evidence>
<evidence type="ECO:0000313" key="2">
    <source>
        <dbReference type="Proteomes" id="UP000095192"/>
    </source>
</evidence>
<protein>
    <submittedName>
        <fullName evidence="1">Aldo keto reductase family protein</fullName>
    </submittedName>
</protein>
<accession>A0A1D3CV15</accession>
<keyword evidence="2" id="KW-1185">Reference proteome</keyword>
<name>A0A1D3CV15_9EIME</name>
<comment type="caution">
    <text evidence="1">The sequence shown here is derived from an EMBL/GenBank/DDBJ whole genome shotgun (WGS) entry which is preliminary data.</text>
</comment>
<sequence>MAGLPTLSPYIVLTAAQAASRASADAAASPAASSHPVKMPRIIYGTAWKKQRTKELCIMALREGFRGFDTACQPKHYNQKGLGEALSEAFSHMNIDREQLYIQTKYTPVGGQDRKTIPYDPSLPVQEQVLHSIQVSLRELGVSYIDAVLLHSPLDTPQETLDAWRGLEAAVERGHVRALGISNCYCLQDLQHLHAAASIKPVIVQNRFYPATGYDASLRAWCCKNGIVYQGFWTLTANPHVLRDPIITHSARRLKCTPEQLWFRYLMERDIVPLTGTTDQEHMQQDFSCIDVELPPVVCEQLDASLPRA</sequence>
<dbReference type="EMBL" id="JROU02001840">
    <property type="protein sequence ID" value="OEH75037.1"/>
    <property type="molecule type" value="Genomic_DNA"/>
</dbReference>
<dbReference type="VEuPathDB" id="ToxoDB:cyc_00754"/>
<dbReference type="OrthoDB" id="416253at2759"/>
<dbReference type="PANTHER" id="PTHR43827:SF8">
    <property type="entry name" value="ALDO_KETO REDUCTASE FAMILY PROTEIN"/>
    <property type="match status" value="1"/>
</dbReference>
<dbReference type="CDD" id="cd19071">
    <property type="entry name" value="AKR_AKR1-5-like"/>
    <property type="match status" value="1"/>
</dbReference>
<dbReference type="InterPro" id="IPR023210">
    <property type="entry name" value="NADP_OxRdtase_dom"/>
</dbReference>
<dbReference type="GO" id="GO:0016491">
    <property type="term" value="F:oxidoreductase activity"/>
    <property type="evidence" value="ECO:0007669"/>
    <property type="project" value="InterPro"/>
</dbReference>
<dbReference type="AlphaFoldDB" id="A0A1D3CV15"/>
<dbReference type="Pfam" id="PF00248">
    <property type="entry name" value="Aldo_ket_red"/>
    <property type="match status" value="1"/>
</dbReference>
<reference evidence="1 2" key="1">
    <citation type="journal article" date="2016" name="BMC Genomics">
        <title>Comparative genomics reveals Cyclospora cayetanensis possesses coccidia-like metabolism and invasion components but unique surface antigens.</title>
        <authorList>
            <person name="Liu S."/>
            <person name="Wang L."/>
            <person name="Zheng H."/>
            <person name="Xu Z."/>
            <person name="Roellig D.M."/>
            <person name="Li N."/>
            <person name="Frace M.A."/>
            <person name="Tang K."/>
            <person name="Arrowood M.J."/>
            <person name="Moss D.M."/>
            <person name="Zhang L."/>
            <person name="Feng Y."/>
            <person name="Xiao L."/>
        </authorList>
    </citation>
    <scope>NUCLEOTIDE SEQUENCE [LARGE SCALE GENOMIC DNA]</scope>
    <source>
        <strain evidence="1 2">CHN_HEN01</strain>
    </source>
</reference>